<dbReference type="GO" id="GO:0016020">
    <property type="term" value="C:membrane"/>
    <property type="evidence" value="ECO:0007669"/>
    <property type="project" value="UniProtKB-SubCell"/>
</dbReference>
<dbReference type="Pfam" id="PF00153">
    <property type="entry name" value="Mito_carr"/>
    <property type="match status" value="1"/>
</dbReference>
<evidence type="ECO:0000256" key="5">
    <source>
        <dbReference type="SAM" id="Phobius"/>
    </source>
</evidence>
<dbReference type="SUPFAM" id="SSF103506">
    <property type="entry name" value="Mitochondrial carrier"/>
    <property type="match status" value="1"/>
</dbReference>
<keyword evidence="5" id="KW-1133">Transmembrane helix</keyword>
<dbReference type="EMBL" id="CCKQ01015467">
    <property type="protein sequence ID" value="CDW87285.1"/>
    <property type="molecule type" value="Genomic_DNA"/>
</dbReference>
<keyword evidence="4 5" id="KW-0472">Membrane</keyword>
<name>A0A078AXW0_STYLE</name>
<keyword evidence="3" id="KW-0677">Repeat</keyword>
<comment type="subcellular location">
    <subcellularLocation>
        <location evidence="1">Membrane</location>
        <topology evidence="1">Multi-pass membrane protein</topology>
    </subcellularLocation>
</comment>
<evidence type="ECO:0000256" key="2">
    <source>
        <dbReference type="ARBA" id="ARBA00022692"/>
    </source>
</evidence>
<organism evidence="6 7">
    <name type="scientific">Stylonychia lemnae</name>
    <name type="common">Ciliate</name>
    <dbReference type="NCBI Taxonomy" id="5949"/>
    <lineage>
        <taxon>Eukaryota</taxon>
        <taxon>Sar</taxon>
        <taxon>Alveolata</taxon>
        <taxon>Ciliophora</taxon>
        <taxon>Intramacronucleata</taxon>
        <taxon>Spirotrichea</taxon>
        <taxon>Stichotrichia</taxon>
        <taxon>Sporadotrichida</taxon>
        <taxon>Oxytrichidae</taxon>
        <taxon>Stylonychinae</taxon>
        <taxon>Stylonychia</taxon>
    </lineage>
</organism>
<evidence type="ECO:0000256" key="1">
    <source>
        <dbReference type="ARBA" id="ARBA00004141"/>
    </source>
</evidence>
<dbReference type="Gene3D" id="1.50.40.10">
    <property type="entry name" value="Mitochondrial carrier domain"/>
    <property type="match status" value="1"/>
</dbReference>
<evidence type="ECO:0000313" key="6">
    <source>
        <dbReference type="EMBL" id="CDW87285.1"/>
    </source>
</evidence>
<evidence type="ECO:0000256" key="4">
    <source>
        <dbReference type="ARBA" id="ARBA00023136"/>
    </source>
</evidence>
<dbReference type="PANTHER" id="PTHR24089">
    <property type="entry name" value="SOLUTE CARRIER FAMILY 25"/>
    <property type="match status" value="1"/>
</dbReference>
<dbReference type="AlphaFoldDB" id="A0A078AXW0"/>
<feature type="transmembrane region" description="Helical" evidence="5">
    <location>
        <begin position="287"/>
        <end position="308"/>
    </location>
</feature>
<sequence>MEDHRKAEIENWGKTLLFIIGKFLDAPIERILNIKQSQAYNNQFKTLKKDQFKGYIEITKDIYTKQGGFRQFWRGYPAIGPQALALYIAHSNQVTNGELLYKYLRFIGFEDNFQFTSYLLFQLFNQTALTVLAYPFHLINVKLNQEIGTTQQSRQFVSFKDAFRRLHYQTYDSLGVQQTYYRGVGSFLLTCMIYNQSFSLYNRLVHSFFSKLNKLEQNEQPNEFLKRKRNVMLNIALLMGAPIVTFLSYPFELVYRIQIAIMNQKQKQLNIIETFQDIIKKNGYKGLYNGVVLCNFRNLIFLFMNSLYGGISKKQSKEI</sequence>
<dbReference type="InterPro" id="IPR018108">
    <property type="entry name" value="MCP_transmembrane"/>
</dbReference>
<dbReference type="Proteomes" id="UP000039865">
    <property type="component" value="Unassembled WGS sequence"/>
</dbReference>
<dbReference type="InterPro" id="IPR023395">
    <property type="entry name" value="MCP_dom_sf"/>
</dbReference>
<evidence type="ECO:0000256" key="3">
    <source>
        <dbReference type="ARBA" id="ARBA00022737"/>
    </source>
</evidence>
<gene>
    <name evidence="6" type="primary">Contig2445.g2631</name>
    <name evidence="6" type="ORF">STYLEM_16388</name>
</gene>
<feature type="transmembrane region" description="Helical" evidence="5">
    <location>
        <begin position="231"/>
        <end position="249"/>
    </location>
</feature>
<protein>
    <submittedName>
        <fullName evidence="6">Uncharacterized protein</fullName>
    </submittedName>
</protein>
<evidence type="ECO:0000313" key="7">
    <source>
        <dbReference type="Proteomes" id="UP000039865"/>
    </source>
</evidence>
<proteinExistence type="predicted"/>
<keyword evidence="7" id="KW-1185">Reference proteome</keyword>
<reference evidence="6 7" key="1">
    <citation type="submission" date="2014-06" db="EMBL/GenBank/DDBJ databases">
        <authorList>
            <person name="Swart Estienne"/>
        </authorList>
    </citation>
    <scope>NUCLEOTIDE SEQUENCE [LARGE SCALE GENOMIC DNA]</scope>
    <source>
        <strain evidence="6 7">130c</strain>
    </source>
</reference>
<dbReference type="InParanoid" id="A0A078AXW0"/>
<accession>A0A078AXW0</accession>
<keyword evidence="2 5" id="KW-0812">Transmembrane</keyword>